<comment type="caution">
    <text evidence="1">The sequence shown here is derived from an EMBL/GenBank/DDBJ whole genome shotgun (WGS) entry which is preliminary data.</text>
</comment>
<dbReference type="Proteomes" id="UP000004057">
    <property type="component" value="Unassembled WGS sequence"/>
</dbReference>
<proteinExistence type="predicted"/>
<evidence type="ECO:0000313" key="1">
    <source>
        <dbReference type="EMBL" id="KAI93138.1"/>
    </source>
</evidence>
<name>A0AAI9T467_SPIME</name>
<protein>
    <submittedName>
        <fullName evidence="1">Uncharacterized protein</fullName>
    </submittedName>
</protein>
<evidence type="ECO:0000313" key="2">
    <source>
        <dbReference type="Proteomes" id="UP000004057"/>
    </source>
</evidence>
<sequence>MKGMNIDMNKLLSLLSTITISVMFMPLVIAESFYQSQNIRNKRQTENPQPSPSRISLSTVITNPDLGELPNNNSKTILARLRERNPNVNIEDIKVLYGHYDNTYFYFHISAKPNSQYFGWEIVNFSILQKKPI</sequence>
<accession>A0AAI9T467</accession>
<organism evidence="1 2">
    <name type="scientific">Spiroplasma melliferum KC3</name>
    <dbReference type="NCBI Taxonomy" id="570509"/>
    <lineage>
        <taxon>Bacteria</taxon>
        <taxon>Bacillati</taxon>
        <taxon>Mycoplasmatota</taxon>
        <taxon>Mollicutes</taxon>
        <taxon>Entomoplasmatales</taxon>
        <taxon>Spiroplasmataceae</taxon>
        <taxon>Spiroplasma</taxon>
    </lineage>
</organism>
<dbReference type="EMBL" id="AGBZ02000001">
    <property type="protein sequence ID" value="KAI93138.1"/>
    <property type="molecule type" value="Genomic_DNA"/>
</dbReference>
<dbReference type="AlphaFoldDB" id="A0AAI9T467"/>
<gene>
    <name evidence="1" type="ORF">SPM_001950</name>
</gene>
<reference evidence="1 2" key="1">
    <citation type="journal article" date="2012" name="J. Proteome Res.">
        <title>Application of Spiroplasma melliferum proteogenomic profiling for the discovery of virulence factors and pathogenicity mechanisms in host-associated spiroplasmas.</title>
        <authorList>
            <person name="Alexeev D."/>
            <person name="Kostrjukova E."/>
            <person name="Aliper A."/>
            <person name="Popenko A."/>
            <person name="Bazaleev N."/>
            <person name="Tyakht A."/>
            <person name="Selezneva O."/>
            <person name="Akopian T."/>
            <person name="Prichodko E."/>
            <person name="Kondratov I."/>
            <person name="Chukin M."/>
            <person name="Demina I."/>
            <person name="Galyamina M."/>
            <person name="Kamashev D."/>
            <person name="Vanyushkina A."/>
            <person name="Ladygina V."/>
            <person name="Levitskii S."/>
            <person name="Lazarev V."/>
            <person name="Govorun V."/>
        </authorList>
    </citation>
    <scope>NUCLEOTIDE SEQUENCE [LARGE SCALE GENOMIC DNA]</scope>
    <source>
        <strain evidence="1 2">KC3</strain>
    </source>
</reference>